<keyword evidence="2" id="KW-1185">Reference proteome</keyword>
<reference evidence="1 2" key="1">
    <citation type="journal article" date="2021" name="Elife">
        <title>Chloroplast acquisition without the gene transfer in kleptoplastic sea slugs, Plakobranchus ocellatus.</title>
        <authorList>
            <person name="Maeda T."/>
            <person name="Takahashi S."/>
            <person name="Yoshida T."/>
            <person name="Shimamura S."/>
            <person name="Takaki Y."/>
            <person name="Nagai Y."/>
            <person name="Toyoda A."/>
            <person name="Suzuki Y."/>
            <person name="Arimoto A."/>
            <person name="Ishii H."/>
            <person name="Satoh N."/>
            <person name="Nishiyama T."/>
            <person name="Hasebe M."/>
            <person name="Maruyama T."/>
            <person name="Minagawa J."/>
            <person name="Obokata J."/>
            <person name="Shigenobu S."/>
        </authorList>
    </citation>
    <scope>NUCLEOTIDE SEQUENCE [LARGE SCALE GENOMIC DNA]</scope>
</reference>
<dbReference type="Proteomes" id="UP000735302">
    <property type="component" value="Unassembled WGS sequence"/>
</dbReference>
<proteinExistence type="predicted"/>
<comment type="caution">
    <text evidence="1">The sequence shown here is derived from an EMBL/GenBank/DDBJ whole genome shotgun (WGS) entry which is preliminary data.</text>
</comment>
<evidence type="ECO:0000313" key="2">
    <source>
        <dbReference type="Proteomes" id="UP000735302"/>
    </source>
</evidence>
<dbReference type="AlphaFoldDB" id="A0AAV4BS49"/>
<gene>
    <name evidence="1" type="ORF">PoB_004848300</name>
</gene>
<evidence type="ECO:0000313" key="1">
    <source>
        <dbReference type="EMBL" id="GFO21978.1"/>
    </source>
</evidence>
<protein>
    <submittedName>
        <fullName evidence="1">Uncharacterized protein</fullName>
    </submittedName>
</protein>
<dbReference type="EMBL" id="BLXT01005315">
    <property type="protein sequence ID" value="GFO21978.1"/>
    <property type="molecule type" value="Genomic_DNA"/>
</dbReference>
<accession>A0AAV4BS49</accession>
<organism evidence="1 2">
    <name type="scientific">Plakobranchus ocellatus</name>
    <dbReference type="NCBI Taxonomy" id="259542"/>
    <lineage>
        <taxon>Eukaryota</taxon>
        <taxon>Metazoa</taxon>
        <taxon>Spiralia</taxon>
        <taxon>Lophotrochozoa</taxon>
        <taxon>Mollusca</taxon>
        <taxon>Gastropoda</taxon>
        <taxon>Heterobranchia</taxon>
        <taxon>Euthyneura</taxon>
        <taxon>Panpulmonata</taxon>
        <taxon>Sacoglossa</taxon>
        <taxon>Placobranchoidea</taxon>
        <taxon>Plakobranchidae</taxon>
        <taxon>Plakobranchus</taxon>
    </lineage>
</organism>
<sequence>MRYLDDDDGNMEDDHGAIFRMIIILWRTVSTITKEKDTICEGDGNRKEQSQKAPWTTQIMIDCPCAKFSSGSCTLAATLPREDKTLRSLDLIL</sequence>
<name>A0AAV4BS49_9GAST</name>